<keyword evidence="1" id="KW-1133">Transmembrane helix</keyword>
<dbReference type="PANTHER" id="PTHR38684:SF1">
    <property type="entry name" value="PROTEIN AMPE"/>
    <property type="match status" value="1"/>
</dbReference>
<reference evidence="2 3" key="1">
    <citation type="submission" date="2017-05" db="EMBL/GenBank/DDBJ databases">
        <title>Genomic insights into alkan degradation activity of Oleiphilus messinensis.</title>
        <authorList>
            <person name="Kozyavkin S.A."/>
            <person name="Slesarev A.I."/>
            <person name="Golyshin P.N."/>
            <person name="Korzhenkov A."/>
            <person name="Golyshina O.N."/>
            <person name="Toshchakov S.V."/>
        </authorList>
    </citation>
    <scope>NUCLEOTIDE SEQUENCE [LARGE SCALE GENOMIC DNA]</scope>
    <source>
        <strain evidence="2 3">ME102</strain>
    </source>
</reference>
<feature type="transmembrane region" description="Helical" evidence="1">
    <location>
        <begin position="195"/>
        <end position="215"/>
    </location>
</feature>
<name>A0A1Y0IAY4_9GAMM</name>
<dbReference type="GO" id="GO:0046677">
    <property type="term" value="P:response to antibiotic"/>
    <property type="evidence" value="ECO:0007669"/>
    <property type="project" value="TreeGrafter"/>
</dbReference>
<evidence type="ECO:0000256" key="1">
    <source>
        <dbReference type="SAM" id="Phobius"/>
    </source>
</evidence>
<dbReference type="RefSeq" id="WP_087462501.1">
    <property type="nucleotide sequence ID" value="NZ_CP021425.1"/>
</dbReference>
<dbReference type="InterPro" id="IPR052966">
    <property type="entry name" value="Beta-lactamase_Reg"/>
</dbReference>
<feature type="transmembrane region" description="Helical" evidence="1">
    <location>
        <begin position="71"/>
        <end position="90"/>
    </location>
</feature>
<dbReference type="EMBL" id="CP021425">
    <property type="protein sequence ID" value="ARU57631.1"/>
    <property type="molecule type" value="Genomic_DNA"/>
</dbReference>
<dbReference type="OrthoDB" id="9811967at2"/>
<evidence type="ECO:0000313" key="2">
    <source>
        <dbReference type="EMBL" id="ARU57631.1"/>
    </source>
</evidence>
<dbReference type="Proteomes" id="UP000196027">
    <property type="component" value="Chromosome"/>
</dbReference>
<accession>A0A1Y0IAY4</accession>
<proteinExistence type="predicted"/>
<dbReference type="AlphaFoldDB" id="A0A1Y0IAY4"/>
<feature type="transmembrane region" description="Helical" evidence="1">
    <location>
        <begin position="156"/>
        <end position="175"/>
    </location>
</feature>
<feature type="transmembrane region" description="Helical" evidence="1">
    <location>
        <begin position="266"/>
        <end position="284"/>
    </location>
</feature>
<dbReference type="KEGG" id="ome:OLMES_3604"/>
<feature type="transmembrane region" description="Helical" evidence="1">
    <location>
        <begin position="45"/>
        <end position="64"/>
    </location>
</feature>
<sequence length="290" mass="33346">MSILLVCSALILQRLLGLTFNQRLITEIDKVLYADAMQRKLAQEWFHVVFLLAALALFACLHILLQWTFPLAYGVFGFFLSWLLLIVLLGNPQAKIIISQFETAWQARQHYQAGLSIAKAADIQRNAKTLQGTDAKGEALVYERAFFCVLEDTYRSYFVIIFWFLMLGPVAALLVRLLERWVLCAPNRRGWAGRFLLWGLDFIPSRCLVLSLWLVGRPAGIKLRFKSLFFGWSHNTVQVFQPHFHRLLHRVGRETSVGYIQQLRAGLGWVLLFWLLFSAGFTAYKASWMG</sequence>
<dbReference type="GO" id="GO:0005886">
    <property type="term" value="C:plasma membrane"/>
    <property type="evidence" value="ECO:0007669"/>
    <property type="project" value="TreeGrafter"/>
</dbReference>
<keyword evidence="3" id="KW-1185">Reference proteome</keyword>
<keyword evidence="1" id="KW-0812">Transmembrane</keyword>
<evidence type="ECO:0008006" key="4">
    <source>
        <dbReference type="Google" id="ProtNLM"/>
    </source>
</evidence>
<dbReference type="PANTHER" id="PTHR38684">
    <property type="entry name" value="PROTEIN AMPE"/>
    <property type="match status" value="1"/>
</dbReference>
<keyword evidence="1" id="KW-0472">Membrane</keyword>
<gene>
    <name evidence="2" type="ORF">OLMES_3604</name>
</gene>
<protein>
    <recommendedName>
        <fullName evidence="4">AmpE protein</fullName>
    </recommendedName>
</protein>
<organism evidence="2 3">
    <name type="scientific">Oleiphilus messinensis</name>
    <dbReference type="NCBI Taxonomy" id="141451"/>
    <lineage>
        <taxon>Bacteria</taxon>
        <taxon>Pseudomonadati</taxon>
        <taxon>Pseudomonadota</taxon>
        <taxon>Gammaproteobacteria</taxon>
        <taxon>Oceanospirillales</taxon>
        <taxon>Oleiphilaceae</taxon>
        <taxon>Oleiphilus</taxon>
    </lineage>
</organism>
<evidence type="ECO:0000313" key="3">
    <source>
        <dbReference type="Proteomes" id="UP000196027"/>
    </source>
</evidence>